<evidence type="ECO:0000313" key="8">
    <source>
        <dbReference type="EMBL" id="CAG8519707.1"/>
    </source>
</evidence>
<evidence type="ECO:0000256" key="3">
    <source>
        <dbReference type="ARBA" id="ARBA00022729"/>
    </source>
</evidence>
<protein>
    <submittedName>
        <fullName evidence="8">7564_t:CDS:1</fullName>
    </submittedName>
</protein>
<dbReference type="Pfam" id="PF09430">
    <property type="entry name" value="EMC7_beta-sandw"/>
    <property type="match status" value="1"/>
</dbReference>
<comment type="subcellular location">
    <subcellularLocation>
        <location evidence="1">Membrane</location>
        <topology evidence="1">Single-pass membrane protein</topology>
    </subcellularLocation>
</comment>
<feature type="domain" description="ER membrane protein complex subunit 7 beta-sandwich" evidence="7">
    <location>
        <begin position="23"/>
        <end position="120"/>
    </location>
</feature>
<sequence length="179" mass="19967">ELGFDDFSRPMSRLITRLVYLSQNVPPGSYLLEVSSRRYLYPRLRVNVDASGIQAFITILGADWPDKINTNAQHPNVNALKTANALLYPLELKARTMADYFSPRESFSIASLFANPLIIMMGVSIVLLVVMPKMMEGLDPEALKELQENQPQNSLEMPDISGALANFMTGKSDTKSKKN</sequence>
<dbReference type="PANTHER" id="PTHR13605:SF4">
    <property type="entry name" value="ER MEMBRANE PROTEIN COMPLEX SUBUNIT 7"/>
    <property type="match status" value="1"/>
</dbReference>
<organism evidence="8 9">
    <name type="scientific">Paraglomus occultum</name>
    <dbReference type="NCBI Taxonomy" id="144539"/>
    <lineage>
        <taxon>Eukaryota</taxon>
        <taxon>Fungi</taxon>
        <taxon>Fungi incertae sedis</taxon>
        <taxon>Mucoromycota</taxon>
        <taxon>Glomeromycotina</taxon>
        <taxon>Glomeromycetes</taxon>
        <taxon>Paraglomerales</taxon>
        <taxon>Paraglomeraceae</taxon>
        <taxon>Paraglomus</taxon>
    </lineage>
</organism>
<feature type="transmembrane region" description="Helical" evidence="6">
    <location>
        <begin position="107"/>
        <end position="130"/>
    </location>
</feature>
<reference evidence="8" key="1">
    <citation type="submission" date="2021-06" db="EMBL/GenBank/DDBJ databases">
        <authorList>
            <person name="Kallberg Y."/>
            <person name="Tangrot J."/>
            <person name="Rosling A."/>
        </authorList>
    </citation>
    <scope>NUCLEOTIDE SEQUENCE</scope>
    <source>
        <strain evidence="8">IA702</strain>
    </source>
</reference>
<dbReference type="AlphaFoldDB" id="A0A9N9F9V3"/>
<dbReference type="PANTHER" id="PTHR13605">
    <property type="entry name" value="ER MEMBRANE PROTEIN COMPLEX SUBUNIT 7"/>
    <property type="match status" value="1"/>
</dbReference>
<evidence type="ECO:0000313" key="9">
    <source>
        <dbReference type="Proteomes" id="UP000789572"/>
    </source>
</evidence>
<keyword evidence="9" id="KW-1185">Reference proteome</keyword>
<comment type="caution">
    <text evidence="8">The sequence shown here is derived from an EMBL/GenBank/DDBJ whole genome shotgun (WGS) entry which is preliminary data.</text>
</comment>
<dbReference type="GO" id="GO:0072546">
    <property type="term" value="C:EMC complex"/>
    <property type="evidence" value="ECO:0007669"/>
    <property type="project" value="TreeGrafter"/>
</dbReference>
<dbReference type="OrthoDB" id="27095at2759"/>
<evidence type="ECO:0000256" key="6">
    <source>
        <dbReference type="SAM" id="Phobius"/>
    </source>
</evidence>
<keyword evidence="3" id="KW-0732">Signal</keyword>
<evidence type="ECO:0000256" key="4">
    <source>
        <dbReference type="ARBA" id="ARBA00022989"/>
    </source>
</evidence>
<evidence type="ECO:0000256" key="1">
    <source>
        <dbReference type="ARBA" id="ARBA00004167"/>
    </source>
</evidence>
<keyword evidence="5 6" id="KW-0472">Membrane</keyword>
<name>A0A9N9F9V3_9GLOM</name>
<dbReference type="Proteomes" id="UP000789572">
    <property type="component" value="Unassembled WGS sequence"/>
</dbReference>
<gene>
    <name evidence="8" type="ORF">POCULU_LOCUS3506</name>
</gene>
<keyword evidence="2 6" id="KW-0812">Transmembrane</keyword>
<keyword evidence="4 6" id="KW-1133">Transmembrane helix</keyword>
<accession>A0A9N9F9V3</accession>
<evidence type="ECO:0000259" key="7">
    <source>
        <dbReference type="Pfam" id="PF09430"/>
    </source>
</evidence>
<dbReference type="InterPro" id="IPR039163">
    <property type="entry name" value="EMC7"/>
</dbReference>
<proteinExistence type="predicted"/>
<feature type="non-terminal residue" evidence="8">
    <location>
        <position position="179"/>
    </location>
</feature>
<evidence type="ECO:0000256" key="5">
    <source>
        <dbReference type="ARBA" id="ARBA00023136"/>
    </source>
</evidence>
<dbReference type="EMBL" id="CAJVPJ010000391">
    <property type="protein sequence ID" value="CAG8519707.1"/>
    <property type="molecule type" value="Genomic_DNA"/>
</dbReference>
<evidence type="ECO:0000256" key="2">
    <source>
        <dbReference type="ARBA" id="ARBA00022692"/>
    </source>
</evidence>
<dbReference type="InterPro" id="IPR019008">
    <property type="entry name" value="Beta_sandwich_EMC7"/>
</dbReference>